<keyword evidence="2" id="KW-0175">Coiled coil</keyword>
<dbReference type="GO" id="GO:0045892">
    <property type="term" value="P:negative regulation of DNA-templated transcription"/>
    <property type="evidence" value="ECO:0007669"/>
    <property type="project" value="TreeGrafter"/>
</dbReference>
<dbReference type="GO" id="GO:0005654">
    <property type="term" value="C:nucleoplasm"/>
    <property type="evidence" value="ECO:0007669"/>
    <property type="project" value="TreeGrafter"/>
</dbReference>
<feature type="compositionally biased region" description="Basic and acidic residues" evidence="3">
    <location>
        <begin position="694"/>
        <end position="704"/>
    </location>
</feature>
<feature type="compositionally biased region" description="Basic and acidic residues" evidence="3">
    <location>
        <begin position="1235"/>
        <end position="1246"/>
    </location>
</feature>
<keyword evidence="1" id="KW-0863">Zinc-finger</keyword>
<evidence type="ECO:0000259" key="4">
    <source>
        <dbReference type="PROSITE" id="PS50157"/>
    </source>
</evidence>
<feature type="compositionally biased region" description="Basic and acidic residues" evidence="3">
    <location>
        <begin position="641"/>
        <end position="661"/>
    </location>
</feature>
<gene>
    <name evidence="5" type="ORF">GDO81_027636</name>
</gene>
<sequence length="1651" mass="180043">MWCVCCFRSTYQSSGDSHTAPLPMPKKSILKKRSDVESSGGDPSPQADKFSNSEDIRSTSSTGASKSVEKSSLNVERHQLSPPRLMGKSGSSVSAQKSARLPGSNQPTTTPGTWTPSSSTEIGIKGNLTDNTPPSELKDNSKVSPYTMENSLYSKSASVSQTPFSGMSVFPEGIPKRTDGGFLLPHEQDSQSSPLHSKQLSPKQRSSIEIEDEERFLYGDEEDKKPEVQKTPTTQAALAPPATGSPDKQEFEKIHDLLKTIGLDIGVAEIGKLAVRTQERLHGKKVTPKICQPTAERSPSTATASPTDVKAKVPEPQVKTEKKDGAGALGKTESPVKPVPKEATKPVKQPSPATATKEKPQLILRKPLPKETAAVTKIDIPVQQPTPSPVPDPTPPPMSPSQIPVYPPYPHSPMVNAYNIPPPNYNPYTPYVSYPTSSWAMFPPMPPQPPPGPMLTPPVSQMSIPVSTPAPVYNPRSNLRIIETTEDIPDAKALVKTETKPATALAALLAKQEADRKNKETEKKKVLEELDCIRKEHKVKSESLKTLTAKVEQLRVQQGILLRKKRREKDGHKDPLLEELNNVLETAHKQMKSLREEISTTKLKQHQLIKVAEILGVNPSELVEKIEPRKERSPASPAPSRDSDNESRTSSDSSKSSKDLKTSSNLASKNDAKANSSPKSGADTKPLGASHQSKVTEKSEDTKCKGTPPKPSPDSKNSPEPHLSKSKDTMKTRDKSRSKSPRPCTPTSKTTPKSEEPPPFDIAEVFEYYDPGSHWCEHCNAICMTLPEYLLHLHDKKHGQFVKGEKRPWLKKKVEEAVDKKKKKVNIPLKGPEFLVPVSGYYCDLCNELFPDHIAAEEHLRAYAHNDKYKKYLDSHVYYETFRREKKKAKLTAAQEASREAARKLAEQKRKRADQKHEAHEHSKSKKPKKEEQKDSKAKTKRRTSASPTETRSSSDQKRKKTPEKEPVKSPAFGKFFWKQESKTQAAVITSKVETPQNKPKEEEPKPFSLKPKGFAMKLIGKPSTLPGNALSTSHSSPSTPATSAAQTAFPVPPVSTAFPVPPVSKAFPVPPVSTVFPVSTTPTGFPVSPAPATTTTTATTPPSPTTQTKVQPNLSNVMTIRPNLPIVNIRSAAPLVTVSKPAPLNTFLSIRSPNSTSKSIPIMKNKPTGVFSADWVSKAFGGEVVILKESTKPDPKGKTENNDMEKAAEQSPKPSQTKGQDMINVLMDKNESVKNQEVKTEKEGSASKQLPSSVSQKSDLVPPASTSQVINISPTKPAQSQGSGTGQQTTNTKPFINFTPVSSTTSVKSSISSFTKSSNTSVKLDSNFRPIKKQPAKPHFTPKREESKVQQPQEAEPPTKSEIKPTKEVNTSSTKSSTERFEYLPVQKTKVSDTNSQKLPETKPVPTSDTEVSGVKPHPAASVPPEMNAKPTFNATTKLNQKFKKAPISLPSSLFGHVQDSGCRDIKITSIEIQKTGKEMEKFQSPAQKAVSSNLSAKPNLQNELDTYYKLIASEDDPEDLTTSEDQDSESLPANATRTPIQSKVESPLEKKAKLESALPAVKTPVKQVFPDVSSEDVDDADMACEVPDAPSGSASQTSGWKASNPSNQSQWGSNTSVNKGQSNETHATTAAASDNSMEDLSVYVTCDSD</sequence>
<keyword evidence="1" id="KW-0479">Metal-binding</keyword>
<feature type="region of interest" description="Disordered" evidence="3">
    <location>
        <begin position="10"/>
        <end position="250"/>
    </location>
</feature>
<dbReference type="PANTHER" id="PTHR15577:SF2">
    <property type="entry name" value="ZINC FINGER PROTEIN 318"/>
    <property type="match status" value="1"/>
</dbReference>
<feature type="region of interest" description="Disordered" evidence="3">
    <location>
        <begin position="1480"/>
        <end position="1651"/>
    </location>
</feature>
<dbReference type="GO" id="GO:0003676">
    <property type="term" value="F:nucleic acid binding"/>
    <property type="evidence" value="ECO:0007669"/>
    <property type="project" value="InterPro"/>
</dbReference>
<feature type="compositionally biased region" description="Basic and acidic residues" evidence="3">
    <location>
        <begin position="309"/>
        <end position="325"/>
    </location>
</feature>
<feature type="compositionally biased region" description="Acidic residues" evidence="3">
    <location>
        <begin position="1515"/>
        <end position="1530"/>
    </location>
</feature>
<feature type="compositionally biased region" description="Basic and acidic residues" evidence="3">
    <location>
        <begin position="622"/>
        <end position="633"/>
    </location>
</feature>
<proteinExistence type="predicted"/>
<keyword evidence="1" id="KW-0862">Zinc</keyword>
<feature type="compositionally biased region" description="Polar residues" evidence="3">
    <location>
        <begin position="142"/>
        <end position="165"/>
    </location>
</feature>
<feature type="region of interest" description="Disordered" evidence="3">
    <location>
        <begin position="890"/>
        <end position="1047"/>
    </location>
</feature>
<feature type="compositionally biased region" description="Polar residues" evidence="3">
    <location>
        <begin position="1531"/>
        <end position="1546"/>
    </location>
</feature>
<dbReference type="GO" id="GO:0045893">
    <property type="term" value="P:positive regulation of DNA-templated transcription"/>
    <property type="evidence" value="ECO:0007669"/>
    <property type="project" value="TreeGrafter"/>
</dbReference>
<keyword evidence="6" id="KW-1185">Reference proteome</keyword>
<organism evidence="5 6">
    <name type="scientific">Engystomops pustulosus</name>
    <name type="common">Tungara frog</name>
    <name type="synonym">Physalaemus pustulosus</name>
    <dbReference type="NCBI Taxonomy" id="76066"/>
    <lineage>
        <taxon>Eukaryota</taxon>
        <taxon>Metazoa</taxon>
        <taxon>Chordata</taxon>
        <taxon>Craniata</taxon>
        <taxon>Vertebrata</taxon>
        <taxon>Euteleostomi</taxon>
        <taxon>Amphibia</taxon>
        <taxon>Batrachia</taxon>
        <taxon>Anura</taxon>
        <taxon>Neobatrachia</taxon>
        <taxon>Hyloidea</taxon>
        <taxon>Leptodactylidae</taxon>
        <taxon>Leiuperinae</taxon>
        <taxon>Engystomops</taxon>
    </lineage>
</organism>
<feature type="compositionally biased region" description="Polar residues" evidence="3">
    <location>
        <begin position="1393"/>
        <end position="1412"/>
    </location>
</feature>
<feature type="compositionally biased region" description="Low complexity" evidence="3">
    <location>
        <begin position="741"/>
        <end position="751"/>
    </location>
</feature>
<feature type="compositionally biased region" description="Basic and acidic residues" evidence="3">
    <location>
        <begin position="929"/>
        <end position="938"/>
    </location>
</feature>
<feature type="region of interest" description="Disordered" evidence="3">
    <location>
        <begin position="619"/>
        <end position="759"/>
    </location>
</feature>
<dbReference type="GO" id="GO:0008270">
    <property type="term" value="F:zinc ion binding"/>
    <property type="evidence" value="ECO:0007669"/>
    <property type="project" value="UniProtKB-KW"/>
</dbReference>
<feature type="region of interest" description="Disordered" evidence="3">
    <location>
        <begin position="1088"/>
        <end position="1110"/>
    </location>
</feature>
<dbReference type="SMART" id="SM00451">
    <property type="entry name" value="ZnF_U1"/>
    <property type="match status" value="2"/>
</dbReference>
<evidence type="ECO:0000313" key="5">
    <source>
        <dbReference type="EMBL" id="KAG8542038.1"/>
    </source>
</evidence>
<feature type="coiled-coil region" evidence="2">
    <location>
        <begin position="509"/>
        <end position="536"/>
    </location>
</feature>
<feature type="compositionally biased region" description="Polar residues" evidence="3">
    <location>
        <begin position="295"/>
        <end position="306"/>
    </location>
</feature>
<feature type="compositionally biased region" description="Low complexity" evidence="3">
    <location>
        <begin position="1088"/>
        <end position="1101"/>
    </location>
</feature>
<feature type="compositionally biased region" description="Polar residues" evidence="3">
    <location>
        <begin position="190"/>
        <end position="207"/>
    </location>
</feature>
<feature type="compositionally biased region" description="Polar residues" evidence="3">
    <location>
        <begin position="1486"/>
        <end position="1506"/>
    </location>
</feature>
<feature type="compositionally biased region" description="Basic and acidic residues" evidence="3">
    <location>
        <begin position="953"/>
        <end position="968"/>
    </location>
</feature>
<comment type="caution">
    <text evidence="5">The sequence shown here is derived from an EMBL/GenBank/DDBJ whole genome shotgun (WGS) entry which is preliminary data.</text>
</comment>
<feature type="compositionally biased region" description="Polar residues" evidence="3">
    <location>
        <begin position="1594"/>
        <end position="1637"/>
    </location>
</feature>
<feature type="compositionally biased region" description="Basic and acidic residues" evidence="3">
    <location>
        <begin position="1190"/>
        <end position="1209"/>
    </location>
</feature>
<dbReference type="PANTHER" id="PTHR15577">
    <property type="entry name" value="ZINC FINGER CONTAINING PROTEIN"/>
    <property type="match status" value="1"/>
</dbReference>
<feature type="region of interest" description="Disordered" evidence="3">
    <location>
        <begin position="1235"/>
        <end position="1433"/>
    </location>
</feature>
<feature type="compositionally biased region" description="Acidic residues" evidence="3">
    <location>
        <begin position="1575"/>
        <end position="1584"/>
    </location>
</feature>
<evidence type="ECO:0000313" key="6">
    <source>
        <dbReference type="Proteomes" id="UP000824782"/>
    </source>
</evidence>
<feature type="compositionally biased region" description="Polar residues" evidence="3">
    <location>
        <begin position="1247"/>
        <end position="1279"/>
    </location>
</feature>
<dbReference type="Proteomes" id="UP000824782">
    <property type="component" value="Unassembled WGS sequence"/>
</dbReference>
<feature type="compositionally biased region" description="Low complexity" evidence="3">
    <location>
        <begin position="1280"/>
        <end position="1291"/>
    </location>
</feature>
<evidence type="ECO:0000256" key="2">
    <source>
        <dbReference type="SAM" id="Coils"/>
    </source>
</evidence>
<dbReference type="InterPro" id="IPR003604">
    <property type="entry name" value="Matrin/U1-like-C_Znf_C2H2"/>
</dbReference>
<evidence type="ECO:0000256" key="1">
    <source>
        <dbReference type="PROSITE-ProRule" id="PRU00042"/>
    </source>
</evidence>
<feature type="coiled-coil region" evidence="2">
    <location>
        <begin position="577"/>
        <end position="604"/>
    </location>
</feature>
<accession>A0AAV6Z7X6</accession>
<feature type="compositionally biased region" description="Polar residues" evidence="3">
    <location>
        <begin position="58"/>
        <end position="74"/>
    </location>
</feature>
<feature type="compositionally biased region" description="Low complexity" evidence="3">
    <location>
        <begin position="231"/>
        <end position="242"/>
    </location>
</feature>
<dbReference type="EMBL" id="WNYA01005874">
    <property type="protein sequence ID" value="KAG8542038.1"/>
    <property type="molecule type" value="Genomic_DNA"/>
</dbReference>
<dbReference type="PROSITE" id="PS00028">
    <property type="entry name" value="ZINC_FINGER_C2H2_1"/>
    <property type="match status" value="1"/>
</dbReference>
<feature type="compositionally biased region" description="Basic and acidic residues" evidence="3">
    <location>
        <begin position="1358"/>
        <end position="1368"/>
    </location>
</feature>
<feature type="compositionally biased region" description="Basic and acidic residues" evidence="3">
    <location>
        <begin position="215"/>
        <end position="228"/>
    </location>
</feature>
<feature type="compositionally biased region" description="Basic and acidic residues" evidence="3">
    <location>
        <begin position="897"/>
        <end position="908"/>
    </location>
</feature>
<dbReference type="InterPro" id="IPR055309">
    <property type="entry name" value="Znf318-like"/>
</dbReference>
<feature type="region of interest" description="Disordered" evidence="3">
    <location>
        <begin position="1189"/>
        <end position="1221"/>
    </location>
</feature>
<feature type="compositionally biased region" description="Pro residues" evidence="3">
    <location>
        <begin position="384"/>
        <end position="405"/>
    </location>
</feature>
<feature type="domain" description="C2H2-type" evidence="4">
    <location>
        <begin position="841"/>
        <end position="870"/>
    </location>
</feature>
<protein>
    <recommendedName>
        <fullName evidence="4">C2H2-type domain-containing protein</fullName>
    </recommendedName>
</protein>
<feature type="compositionally biased region" description="Basic and acidic residues" evidence="3">
    <location>
        <begin position="717"/>
        <end position="737"/>
    </location>
</feature>
<name>A0AAV6Z7X6_ENGPU</name>
<dbReference type="PROSITE" id="PS50157">
    <property type="entry name" value="ZINC_FINGER_C2H2_2"/>
    <property type="match status" value="1"/>
</dbReference>
<feature type="compositionally biased region" description="Low complexity" evidence="3">
    <location>
        <begin position="1032"/>
        <end position="1047"/>
    </location>
</feature>
<reference evidence="5" key="1">
    <citation type="thesis" date="2020" institute="ProQuest LLC" country="789 East Eisenhower Parkway, Ann Arbor, MI, USA">
        <title>Comparative Genomics and Chromosome Evolution.</title>
        <authorList>
            <person name="Mudd A.B."/>
        </authorList>
    </citation>
    <scope>NUCLEOTIDE SEQUENCE</scope>
    <source>
        <strain evidence="5">237g6f4</strain>
        <tissue evidence="5">Blood</tissue>
    </source>
</reference>
<dbReference type="InterPro" id="IPR013087">
    <property type="entry name" value="Znf_C2H2_type"/>
</dbReference>
<evidence type="ECO:0000256" key="3">
    <source>
        <dbReference type="SAM" id="MobiDB-lite"/>
    </source>
</evidence>
<feature type="region of interest" description="Disordered" evidence="3">
    <location>
        <begin position="281"/>
        <end position="405"/>
    </location>
</feature>
<feature type="compositionally biased region" description="Low complexity" evidence="3">
    <location>
        <begin position="107"/>
        <end position="120"/>
    </location>
</feature>
<feature type="compositionally biased region" description="Low complexity" evidence="3">
    <location>
        <begin position="1300"/>
        <end position="1324"/>
    </location>
</feature>